<evidence type="ECO:0000313" key="3">
    <source>
        <dbReference type="EMBL" id="GIG17915.1"/>
    </source>
</evidence>
<proteinExistence type="inferred from homology"/>
<evidence type="ECO:0000256" key="2">
    <source>
        <dbReference type="ARBA" id="ARBA00023002"/>
    </source>
</evidence>
<dbReference type="NCBIfam" id="NF005559">
    <property type="entry name" value="PRK07231.1"/>
    <property type="match status" value="1"/>
</dbReference>
<dbReference type="EMBL" id="BONJ01000036">
    <property type="protein sequence ID" value="GIG17915.1"/>
    <property type="molecule type" value="Genomic_DNA"/>
</dbReference>
<dbReference type="Proteomes" id="UP000660339">
    <property type="component" value="Unassembled WGS sequence"/>
</dbReference>
<dbReference type="Pfam" id="PF13561">
    <property type="entry name" value="adh_short_C2"/>
    <property type="match status" value="1"/>
</dbReference>
<dbReference type="PRINTS" id="PR00081">
    <property type="entry name" value="GDHRDH"/>
</dbReference>
<organism evidence="3 4">
    <name type="scientific">Catellatospora methionotrophica</name>
    <dbReference type="NCBI Taxonomy" id="121620"/>
    <lineage>
        <taxon>Bacteria</taxon>
        <taxon>Bacillati</taxon>
        <taxon>Actinomycetota</taxon>
        <taxon>Actinomycetes</taxon>
        <taxon>Micromonosporales</taxon>
        <taxon>Micromonosporaceae</taxon>
        <taxon>Catellatospora</taxon>
    </lineage>
</organism>
<dbReference type="PANTHER" id="PTHR43180:SF66">
    <property type="entry name" value="SHORT-CHAIN DEHYDROGENASE_REDUCTASE FAMILY PROTEIN"/>
    <property type="match status" value="1"/>
</dbReference>
<name>A0A8J3LGJ9_9ACTN</name>
<dbReference type="FunFam" id="3.40.50.720:FF:000084">
    <property type="entry name" value="Short-chain dehydrogenase reductase"/>
    <property type="match status" value="1"/>
</dbReference>
<dbReference type="PRINTS" id="PR00080">
    <property type="entry name" value="SDRFAMILY"/>
</dbReference>
<dbReference type="PANTHER" id="PTHR43180">
    <property type="entry name" value="3-OXOACYL-(ACYL-CARRIER-PROTEIN) REDUCTASE (AFU_ORTHOLOGUE AFUA_6G11210)"/>
    <property type="match status" value="1"/>
</dbReference>
<dbReference type="InterPro" id="IPR002347">
    <property type="entry name" value="SDR_fam"/>
</dbReference>
<comment type="caution">
    <text evidence="3">The sequence shown here is derived from an EMBL/GenBank/DDBJ whole genome shotgun (WGS) entry which is preliminary data.</text>
</comment>
<reference evidence="3" key="1">
    <citation type="submission" date="2021-01" db="EMBL/GenBank/DDBJ databases">
        <title>Whole genome shotgun sequence of Catellatospora methionotrophica NBRC 14553.</title>
        <authorList>
            <person name="Komaki H."/>
            <person name="Tamura T."/>
        </authorList>
    </citation>
    <scope>NUCLEOTIDE SEQUENCE</scope>
    <source>
        <strain evidence="3">NBRC 14553</strain>
    </source>
</reference>
<dbReference type="SUPFAM" id="SSF51735">
    <property type="entry name" value="NAD(P)-binding Rossmann-fold domains"/>
    <property type="match status" value="1"/>
</dbReference>
<dbReference type="Gene3D" id="3.40.50.720">
    <property type="entry name" value="NAD(P)-binding Rossmann-like Domain"/>
    <property type="match status" value="1"/>
</dbReference>
<dbReference type="CDD" id="cd05233">
    <property type="entry name" value="SDR_c"/>
    <property type="match status" value="1"/>
</dbReference>
<dbReference type="GO" id="GO:0016491">
    <property type="term" value="F:oxidoreductase activity"/>
    <property type="evidence" value="ECO:0007669"/>
    <property type="project" value="UniProtKB-KW"/>
</dbReference>
<gene>
    <name evidence="3" type="ORF">Cme02nite_62470</name>
</gene>
<keyword evidence="2" id="KW-0560">Oxidoreductase</keyword>
<evidence type="ECO:0000256" key="1">
    <source>
        <dbReference type="ARBA" id="ARBA00006484"/>
    </source>
</evidence>
<dbReference type="AlphaFoldDB" id="A0A8J3LGJ9"/>
<sequence length="268" mass="28093">MGATGHARRKAEQGMGRLQDRVAVISGAASGIGAATARRFASEGAYVVAVDLAEEAGKKIAEEVGGEFVQCDVSDEEQVRELFDGVAARRGRVDIAFNNAGISPPDDDSILDTGLDAWERVLRVNTTSVYLCCKYALPHMLAQGKGSIINTASFVALMGAATSQIAYTASKGGVLAMSRELGVQFARQGVRVNALCPGPVATPLLMELFAKDPERAARRLVHVPMGRFAEPAEIAAAVAFLASDDSSFITASQFVVDGGITGAYVTPL</sequence>
<accession>A0A8J3LGJ9</accession>
<evidence type="ECO:0000313" key="4">
    <source>
        <dbReference type="Proteomes" id="UP000660339"/>
    </source>
</evidence>
<dbReference type="NCBIfam" id="NF004713">
    <property type="entry name" value="PRK06057.1"/>
    <property type="match status" value="1"/>
</dbReference>
<comment type="similarity">
    <text evidence="1">Belongs to the short-chain dehydrogenases/reductases (SDR) family.</text>
</comment>
<dbReference type="InterPro" id="IPR036291">
    <property type="entry name" value="NAD(P)-bd_dom_sf"/>
</dbReference>
<keyword evidence="4" id="KW-1185">Reference proteome</keyword>
<protein>
    <submittedName>
        <fullName evidence="3">3-oxoacyl-ACP reductase</fullName>
    </submittedName>
</protein>